<dbReference type="OrthoDB" id="7556122at2"/>
<sequence length="236" mass="26258">MRQTRLKWRISILFGRAWPSTSRPHISSITSGLVSVPAGSESLARLLRDCEARLIESRRSVDDALDLVRRASELAQGASPTGEGPALQAVLDSHRDELVGLVLSALEQGGRSRETRTDYLNALVYREEENQYRVGRRQVGLTESEKRVLDLLWQAMPQPVSRPNIHRALYADGEQATIGTIDVFVSNLRQKLKLASGGRDFIQSVRGQGWALKPDYCRSRPPQSESANAEAGRQRA</sequence>
<dbReference type="InterPro" id="IPR001867">
    <property type="entry name" value="OmpR/PhoB-type_DNA-bd"/>
</dbReference>
<organism evidence="5 6">
    <name type="scientific">Sphingomonas psychrotolerans</name>
    <dbReference type="NCBI Taxonomy" id="1327635"/>
    <lineage>
        <taxon>Bacteria</taxon>
        <taxon>Pseudomonadati</taxon>
        <taxon>Pseudomonadota</taxon>
        <taxon>Alphaproteobacteria</taxon>
        <taxon>Sphingomonadales</taxon>
        <taxon>Sphingomonadaceae</taxon>
        <taxon>Sphingomonas</taxon>
    </lineage>
</organism>
<dbReference type="SUPFAM" id="SSF46894">
    <property type="entry name" value="C-terminal effector domain of the bipartite response regulators"/>
    <property type="match status" value="1"/>
</dbReference>
<dbReference type="RefSeq" id="WP_100282690.1">
    <property type="nucleotide sequence ID" value="NZ_CP024923.1"/>
</dbReference>
<evidence type="ECO:0000313" key="5">
    <source>
        <dbReference type="EMBL" id="ATY32884.1"/>
    </source>
</evidence>
<evidence type="ECO:0000256" key="3">
    <source>
        <dbReference type="SAM" id="MobiDB-lite"/>
    </source>
</evidence>
<dbReference type="InterPro" id="IPR036388">
    <property type="entry name" value="WH-like_DNA-bd_sf"/>
</dbReference>
<gene>
    <name evidence="5" type="ORF">CVN68_13655</name>
</gene>
<reference evidence="5 6" key="1">
    <citation type="submission" date="2017-11" db="EMBL/GenBank/DDBJ databases">
        <title>Complete genome sequence of Sphingomonas sp. Strain Cra20, a psychrotolerant potential plant growth promoting rhizobacteria.</title>
        <authorList>
            <person name="Luo Y."/>
        </authorList>
    </citation>
    <scope>NUCLEOTIDE SEQUENCE [LARGE SCALE GENOMIC DNA]</scope>
    <source>
        <strain evidence="5 6">Cra20</strain>
    </source>
</reference>
<evidence type="ECO:0000259" key="4">
    <source>
        <dbReference type="PROSITE" id="PS51755"/>
    </source>
</evidence>
<dbReference type="Proteomes" id="UP000229081">
    <property type="component" value="Chromosome"/>
</dbReference>
<evidence type="ECO:0000313" key="6">
    <source>
        <dbReference type="Proteomes" id="UP000229081"/>
    </source>
</evidence>
<evidence type="ECO:0000256" key="1">
    <source>
        <dbReference type="ARBA" id="ARBA00023125"/>
    </source>
</evidence>
<dbReference type="EMBL" id="CP024923">
    <property type="protein sequence ID" value="ATY32884.1"/>
    <property type="molecule type" value="Genomic_DNA"/>
</dbReference>
<keyword evidence="1 2" id="KW-0238">DNA-binding</keyword>
<dbReference type="GO" id="GO:0000160">
    <property type="term" value="P:phosphorelay signal transduction system"/>
    <property type="evidence" value="ECO:0007669"/>
    <property type="project" value="InterPro"/>
</dbReference>
<dbReference type="CDD" id="cd00383">
    <property type="entry name" value="trans_reg_C"/>
    <property type="match status" value="1"/>
</dbReference>
<feature type="DNA-binding region" description="OmpR/PhoB-type" evidence="2">
    <location>
        <begin position="112"/>
        <end position="214"/>
    </location>
</feature>
<dbReference type="PROSITE" id="PS51755">
    <property type="entry name" value="OMPR_PHOB"/>
    <property type="match status" value="1"/>
</dbReference>
<proteinExistence type="predicted"/>
<dbReference type="AlphaFoldDB" id="A0A2K8MIQ4"/>
<protein>
    <recommendedName>
        <fullName evidence="4">OmpR/PhoB-type domain-containing protein</fullName>
    </recommendedName>
</protein>
<dbReference type="InterPro" id="IPR016032">
    <property type="entry name" value="Sig_transdc_resp-reg_C-effctor"/>
</dbReference>
<feature type="domain" description="OmpR/PhoB-type" evidence="4">
    <location>
        <begin position="112"/>
        <end position="214"/>
    </location>
</feature>
<keyword evidence="6" id="KW-1185">Reference proteome</keyword>
<name>A0A2K8MIQ4_9SPHN</name>
<dbReference type="KEGG" id="sphc:CVN68_13655"/>
<accession>A0A2K8MIQ4</accession>
<dbReference type="Pfam" id="PF00486">
    <property type="entry name" value="Trans_reg_C"/>
    <property type="match status" value="1"/>
</dbReference>
<dbReference type="Gene3D" id="1.10.10.10">
    <property type="entry name" value="Winged helix-like DNA-binding domain superfamily/Winged helix DNA-binding domain"/>
    <property type="match status" value="1"/>
</dbReference>
<dbReference type="GO" id="GO:0006355">
    <property type="term" value="P:regulation of DNA-templated transcription"/>
    <property type="evidence" value="ECO:0007669"/>
    <property type="project" value="InterPro"/>
</dbReference>
<dbReference type="SMART" id="SM00862">
    <property type="entry name" value="Trans_reg_C"/>
    <property type="match status" value="1"/>
</dbReference>
<feature type="region of interest" description="Disordered" evidence="3">
    <location>
        <begin position="213"/>
        <end position="236"/>
    </location>
</feature>
<dbReference type="GO" id="GO:0003677">
    <property type="term" value="F:DNA binding"/>
    <property type="evidence" value="ECO:0007669"/>
    <property type="project" value="UniProtKB-UniRule"/>
</dbReference>
<evidence type="ECO:0000256" key="2">
    <source>
        <dbReference type="PROSITE-ProRule" id="PRU01091"/>
    </source>
</evidence>